<gene>
    <name evidence="6" type="ORF">DWX03_05155</name>
</gene>
<dbReference type="Proteomes" id="UP000283360">
    <property type="component" value="Unassembled WGS sequence"/>
</dbReference>
<dbReference type="InterPro" id="IPR026891">
    <property type="entry name" value="Fn3-like"/>
</dbReference>
<evidence type="ECO:0000256" key="3">
    <source>
        <dbReference type="ARBA" id="ARBA00023277"/>
    </source>
</evidence>
<dbReference type="InterPro" id="IPR017853">
    <property type="entry name" value="GH"/>
</dbReference>
<dbReference type="PROSITE" id="PS00775">
    <property type="entry name" value="GLYCOSYL_HYDROL_F3"/>
    <property type="match status" value="1"/>
</dbReference>
<dbReference type="InterPro" id="IPR002772">
    <property type="entry name" value="Glyco_hydro_3_C"/>
</dbReference>
<dbReference type="InterPro" id="IPR036962">
    <property type="entry name" value="Glyco_hydro_3_N_sf"/>
</dbReference>
<organism evidence="6 7">
    <name type="scientific">Coprococcus comes</name>
    <dbReference type="NCBI Taxonomy" id="410072"/>
    <lineage>
        <taxon>Bacteria</taxon>
        <taxon>Bacillati</taxon>
        <taxon>Bacillota</taxon>
        <taxon>Clostridia</taxon>
        <taxon>Lachnospirales</taxon>
        <taxon>Lachnospiraceae</taxon>
        <taxon>Coprococcus</taxon>
    </lineage>
</organism>
<dbReference type="GO" id="GO:0005975">
    <property type="term" value="P:carbohydrate metabolic process"/>
    <property type="evidence" value="ECO:0007669"/>
    <property type="project" value="InterPro"/>
</dbReference>
<dbReference type="GO" id="GO:0004553">
    <property type="term" value="F:hydrolase activity, hydrolyzing O-glycosyl compounds"/>
    <property type="evidence" value="ECO:0007669"/>
    <property type="project" value="InterPro"/>
</dbReference>
<dbReference type="SUPFAM" id="SSF51445">
    <property type="entry name" value="(Trans)glycosidases"/>
    <property type="match status" value="1"/>
</dbReference>
<feature type="domain" description="Fibronectin type III-like" evidence="5">
    <location>
        <begin position="313"/>
        <end position="384"/>
    </location>
</feature>
<keyword evidence="4 6" id="KW-0326">Glycosidase</keyword>
<dbReference type="InterPro" id="IPR019800">
    <property type="entry name" value="Glyco_hydro_3_AS"/>
</dbReference>
<dbReference type="Pfam" id="PF14310">
    <property type="entry name" value="Fn3-like"/>
    <property type="match status" value="1"/>
</dbReference>
<dbReference type="AlphaFoldDB" id="A0A3R6AD18"/>
<keyword evidence="3" id="KW-0119">Carbohydrate metabolism</keyword>
<evidence type="ECO:0000256" key="4">
    <source>
        <dbReference type="RuleBase" id="RU361161"/>
    </source>
</evidence>
<reference evidence="6 7" key="1">
    <citation type="submission" date="2018-08" db="EMBL/GenBank/DDBJ databases">
        <title>A genome reference for cultivated species of the human gut microbiota.</title>
        <authorList>
            <person name="Zou Y."/>
            <person name="Xue W."/>
            <person name="Luo G."/>
        </authorList>
    </citation>
    <scope>NUCLEOTIDE SEQUENCE [LARGE SCALE GENOMIC DNA]</scope>
    <source>
        <strain evidence="6 7">AF18-12LB</strain>
    </source>
</reference>
<dbReference type="Gene3D" id="3.20.20.300">
    <property type="entry name" value="Glycoside hydrolase, family 3, N-terminal domain"/>
    <property type="match status" value="1"/>
</dbReference>
<sequence length="808" mass="89909">MELQKYEQEHLDILRPLLPECTVLLKKNGDFPLGKPGKIALYGNGVRKTVKGGTGSGEVNSRFFETVEDGFQKAGFEIVSRDWLDAYDEIYDKAQAGFTEEIRRRAQEHHTHPVIEGMGAVMPEPEYDLPLNVKGETAIYVLARISGEGNDREAREGDIFLTESERRTILELKRQYRRFMLVLNVGGPVDLSPVMEVENILILSQLGVQTGSALADLVLGKTYPSGKLTTTWTKWKDYPDFASFGEQDDTRYQEGIYVGYRYFDSVDKEVLFPFGYGVSYTNFEVRFKGLKLDKMTAEIGAEVVNIGDFCGKEVVQLYVSVPEGKLDQPYQTLASWKKTEELKPGEKQTVELSFLLTDLASYDEEQAAWILEQGEYTLRMGNSSRDTEVCGVISVPETLVIKSVKNCFGKPDFTDWKPERKRKDRVGKKIQSLEADIFSVDIVKVVYEHKDEPMPEMEGFSDEELISLNVGAFVAGGGVTGIIGNASMSVAGAAGETAKVGEIPVIVMADGPAGLRLSQKCFRDENGIHSLGSTMPETMQNLLTEDERAYMNSMIPQPGEDSEIFEQYATAIPIGTAIAQSWNPLLAERCGDIVGSEMERFGIHLWLAPALNIHRSIRCGRNYEYFSEDPLISGVFAAALTKGVQSHPGCGVTIKHFAANNQETNRYNNNSIVSERALREIYLKGFEICVRLAQPKALMTSYNLLNGKHTSEHRELLEDVLRCEFEFDGIVMTDWVTSSDILSADAKYPAPEAYKVALAGNDLFMPGSQQEIDNLTAALKNGHITREELIKNATRICRMAVELAGASV</sequence>
<dbReference type="PANTHER" id="PTHR42715">
    <property type="entry name" value="BETA-GLUCOSIDASE"/>
    <property type="match status" value="1"/>
</dbReference>
<comment type="caution">
    <text evidence="6">The sequence shown here is derived from an EMBL/GenBank/DDBJ whole genome shotgun (WGS) entry which is preliminary data.</text>
</comment>
<dbReference type="EMBL" id="QRXJ01000005">
    <property type="protein sequence ID" value="RGT91269.1"/>
    <property type="molecule type" value="Genomic_DNA"/>
</dbReference>
<protein>
    <submittedName>
        <fullName evidence="6">Beta-glucosidase-related glycosidase</fullName>
    </submittedName>
</protein>
<dbReference type="Pfam" id="PF00933">
    <property type="entry name" value="Glyco_hydro_3"/>
    <property type="match status" value="1"/>
</dbReference>
<keyword evidence="7" id="KW-1185">Reference proteome</keyword>
<name>A0A3R6AD18_9FIRM</name>
<dbReference type="SUPFAM" id="SSF52279">
    <property type="entry name" value="Beta-D-glucan exohydrolase, C-terminal domain"/>
    <property type="match status" value="1"/>
</dbReference>
<proteinExistence type="inferred from homology"/>
<dbReference type="PANTHER" id="PTHR42715:SF10">
    <property type="entry name" value="BETA-GLUCOSIDASE"/>
    <property type="match status" value="1"/>
</dbReference>
<dbReference type="InterPro" id="IPR036881">
    <property type="entry name" value="Glyco_hydro_3_C_sf"/>
</dbReference>
<evidence type="ECO:0000313" key="6">
    <source>
        <dbReference type="EMBL" id="RGT91269.1"/>
    </source>
</evidence>
<evidence type="ECO:0000256" key="2">
    <source>
        <dbReference type="ARBA" id="ARBA00022801"/>
    </source>
</evidence>
<dbReference type="RefSeq" id="WP_055160597.1">
    <property type="nucleotide sequence ID" value="NZ_JADNLX010000006.1"/>
</dbReference>
<dbReference type="InterPro" id="IPR013783">
    <property type="entry name" value="Ig-like_fold"/>
</dbReference>
<comment type="similarity">
    <text evidence="1 4">Belongs to the glycosyl hydrolase 3 family.</text>
</comment>
<dbReference type="InterPro" id="IPR001764">
    <property type="entry name" value="Glyco_hydro_3_N"/>
</dbReference>
<dbReference type="SMART" id="SM01217">
    <property type="entry name" value="Fn3_like"/>
    <property type="match status" value="1"/>
</dbReference>
<evidence type="ECO:0000259" key="5">
    <source>
        <dbReference type="SMART" id="SM01217"/>
    </source>
</evidence>
<dbReference type="InterPro" id="IPR050288">
    <property type="entry name" value="Cellulose_deg_GH3"/>
</dbReference>
<keyword evidence="2 4" id="KW-0378">Hydrolase</keyword>
<dbReference type="Gene3D" id="3.40.50.1700">
    <property type="entry name" value="Glycoside hydrolase family 3 C-terminal domain"/>
    <property type="match status" value="1"/>
</dbReference>
<dbReference type="Gene3D" id="2.60.40.10">
    <property type="entry name" value="Immunoglobulins"/>
    <property type="match status" value="1"/>
</dbReference>
<evidence type="ECO:0000313" key="7">
    <source>
        <dbReference type="Proteomes" id="UP000283360"/>
    </source>
</evidence>
<dbReference type="Pfam" id="PF01915">
    <property type="entry name" value="Glyco_hydro_3_C"/>
    <property type="match status" value="1"/>
</dbReference>
<accession>A0A3R6AD18</accession>
<evidence type="ECO:0000256" key="1">
    <source>
        <dbReference type="ARBA" id="ARBA00005336"/>
    </source>
</evidence>